<name>A0A397S0B7_9MOLU</name>
<dbReference type="InterPro" id="IPR007197">
    <property type="entry name" value="rSAM"/>
</dbReference>
<dbReference type="GO" id="GO:0016829">
    <property type="term" value="F:lyase activity"/>
    <property type="evidence" value="ECO:0007669"/>
    <property type="project" value="UniProtKB-KW"/>
</dbReference>
<sequence>MKIAGFDKLSLLNYPDMVSATIFTNGCNFLCPYCQNSALVLDAKDNELIPEEEVLDYLKERRKLLDGVCITGGEPTIQKDLKEFIEKVKSLGLKVKLDTNGSHPEVIKELLDNNLIDYIAMDIKTVFSKYNQIANRNVDTDALRSSIDLIKNSNIDYEFRTTVVKEFVSYEDLIFILDYLNCKKYYLQKFEDRQSNIVYHLEAYSDEELKEIYSNLKEKYDFIKIRGLR</sequence>
<keyword evidence="6" id="KW-0456">Lyase</keyword>
<evidence type="ECO:0000256" key="3">
    <source>
        <dbReference type="ARBA" id="ARBA00023004"/>
    </source>
</evidence>
<dbReference type="SFLD" id="SFLDG01094">
    <property type="entry name" value="Uncharacterised_Radical_SAM_Su"/>
    <property type="match status" value="1"/>
</dbReference>
<dbReference type="InterPro" id="IPR013785">
    <property type="entry name" value="Aldolase_TIM"/>
</dbReference>
<dbReference type="OrthoDB" id="9782387at2"/>
<keyword evidence="3" id="KW-0408">Iron</keyword>
<reference evidence="6 7" key="1">
    <citation type="submission" date="2018-08" db="EMBL/GenBank/DDBJ databases">
        <title>Genomic Encyclopedia of Archaeal and Bacterial Type Strains, Phase II (KMG-II): from individual species to whole genera.</title>
        <authorList>
            <person name="Goeker M."/>
        </authorList>
    </citation>
    <scope>NUCLEOTIDE SEQUENCE [LARGE SCALE GENOMIC DNA]</scope>
    <source>
        <strain evidence="6 7">ATCC 27112</strain>
    </source>
</reference>
<keyword evidence="7" id="KW-1185">Reference proteome</keyword>
<dbReference type="Gene3D" id="3.20.20.70">
    <property type="entry name" value="Aldolase class I"/>
    <property type="match status" value="1"/>
</dbReference>
<dbReference type="NCBIfam" id="TIGR02495">
    <property type="entry name" value="NrdG2"/>
    <property type="match status" value="1"/>
</dbReference>
<keyword evidence="4" id="KW-0411">Iron-sulfur</keyword>
<dbReference type="Pfam" id="PF04055">
    <property type="entry name" value="Radical_SAM"/>
    <property type="match status" value="1"/>
</dbReference>
<dbReference type="InParanoid" id="A0A397S0B7"/>
<dbReference type="PANTHER" id="PTHR11228">
    <property type="entry name" value="RADICAL SAM DOMAIN PROTEIN"/>
    <property type="match status" value="1"/>
</dbReference>
<dbReference type="SUPFAM" id="SSF102114">
    <property type="entry name" value="Radical SAM enzymes"/>
    <property type="match status" value="1"/>
</dbReference>
<organism evidence="6 7">
    <name type="scientific">Anaeroplasma bactoclasticum</name>
    <dbReference type="NCBI Taxonomy" id="2088"/>
    <lineage>
        <taxon>Bacteria</taxon>
        <taxon>Bacillati</taxon>
        <taxon>Mycoplasmatota</taxon>
        <taxon>Mollicutes</taxon>
        <taxon>Anaeroplasmatales</taxon>
        <taxon>Anaeroplasmataceae</taxon>
        <taxon>Anaeroplasma</taxon>
    </lineage>
</organism>
<evidence type="ECO:0000256" key="2">
    <source>
        <dbReference type="ARBA" id="ARBA00022723"/>
    </source>
</evidence>
<evidence type="ECO:0000313" key="6">
    <source>
        <dbReference type="EMBL" id="RIA78246.1"/>
    </source>
</evidence>
<dbReference type="GO" id="GO:0046872">
    <property type="term" value="F:metal ion binding"/>
    <property type="evidence" value="ECO:0007669"/>
    <property type="project" value="UniProtKB-KW"/>
</dbReference>
<dbReference type="InterPro" id="IPR050377">
    <property type="entry name" value="Radical_SAM_PqqE_MftC-like"/>
</dbReference>
<comment type="caution">
    <text evidence="6">The sequence shown here is derived from an EMBL/GenBank/DDBJ whole genome shotgun (WGS) entry which is preliminary data.</text>
</comment>
<gene>
    <name evidence="6" type="ORF">EI71_00194</name>
</gene>
<dbReference type="PANTHER" id="PTHR11228:SF27">
    <property type="entry name" value="GLYCYL-RADICAL ENZYME ACTIVATING ENZYME MJ1227-RELATED"/>
    <property type="match status" value="1"/>
</dbReference>
<proteinExistence type="predicted"/>
<dbReference type="EMBL" id="QXEV01000002">
    <property type="protein sequence ID" value="RIA78246.1"/>
    <property type="molecule type" value="Genomic_DNA"/>
</dbReference>
<dbReference type="PROSITE" id="PS51918">
    <property type="entry name" value="RADICAL_SAM"/>
    <property type="match status" value="1"/>
</dbReference>
<dbReference type="CDD" id="cd01335">
    <property type="entry name" value="Radical_SAM"/>
    <property type="match status" value="1"/>
</dbReference>
<dbReference type="Proteomes" id="UP000266506">
    <property type="component" value="Unassembled WGS sequence"/>
</dbReference>
<feature type="domain" description="Radical SAM core" evidence="5">
    <location>
        <begin position="12"/>
        <end position="229"/>
    </location>
</feature>
<keyword evidence="2" id="KW-0479">Metal-binding</keyword>
<evidence type="ECO:0000256" key="1">
    <source>
        <dbReference type="ARBA" id="ARBA00022691"/>
    </source>
</evidence>
<keyword evidence="1" id="KW-0949">S-adenosyl-L-methionine</keyword>
<dbReference type="SFLD" id="SFLDS00029">
    <property type="entry name" value="Radical_SAM"/>
    <property type="match status" value="1"/>
</dbReference>
<dbReference type="SFLD" id="SFLDG01067">
    <property type="entry name" value="SPASM/twitch_domain_containing"/>
    <property type="match status" value="1"/>
</dbReference>
<dbReference type="GO" id="GO:0051536">
    <property type="term" value="F:iron-sulfur cluster binding"/>
    <property type="evidence" value="ECO:0007669"/>
    <property type="project" value="UniProtKB-KW"/>
</dbReference>
<dbReference type="FunCoup" id="A0A397S0B7">
    <property type="interactions" value="342"/>
</dbReference>
<dbReference type="InterPro" id="IPR012840">
    <property type="entry name" value="NrdG2"/>
</dbReference>
<dbReference type="AlphaFoldDB" id="A0A397S0B7"/>
<evidence type="ECO:0000313" key="7">
    <source>
        <dbReference type="Proteomes" id="UP000266506"/>
    </source>
</evidence>
<dbReference type="InterPro" id="IPR058240">
    <property type="entry name" value="rSAM_sf"/>
</dbReference>
<evidence type="ECO:0000256" key="4">
    <source>
        <dbReference type="ARBA" id="ARBA00023014"/>
    </source>
</evidence>
<evidence type="ECO:0000259" key="5">
    <source>
        <dbReference type="PROSITE" id="PS51918"/>
    </source>
</evidence>
<dbReference type="RefSeq" id="WP_119015375.1">
    <property type="nucleotide sequence ID" value="NZ_QXEV01000002.1"/>
</dbReference>
<accession>A0A397S0B7</accession>
<keyword evidence="6" id="KW-0670">Pyruvate</keyword>
<protein>
    <submittedName>
        <fullName evidence="6">Pyruvate formate lyase activating enzyme</fullName>
    </submittedName>
</protein>